<dbReference type="EMBL" id="JBJIAA010000022">
    <property type="protein sequence ID" value="MFL0252918.1"/>
    <property type="molecule type" value="Genomic_DNA"/>
</dbReference>
<evidence type="ECO:0000313" key="3">
    <source>
        <dbReference type="EMBL" id="MFL0252918.1"/>
    </source>
</evidence>
<keyword evidence="1" id="KW-0175">Coiled coil</keyword>
<keyword evidence="4" id="KW-1185">Reference proteome</keyword>
<comment type="caution">
    <text evidence="3">The sequence shown here is derived from an EMBL/GenBank/DDBJ whole genome shotgun (WGS) entry which is preliminary data.</text>
</comment>
<name>A0ABW8TK20_9CLOT</name>
<gene>
    <name evidence="3" type="ORF">ACJDT4_21150</name>
</gene>
<protein>
    <submittedName>
        <fullName evidence="3">Uncharacterized protein</fullName>
    </submittedName>
</protein>
<feature type="coiled-coil region" evidence="1">
    <location>
        <begin position="48"/>
        <end position="75"/>
    </location>
</feature>
<sequence>MISVDFEKLKELYEIVNRFEGTVSENLSRAEAQTSGITASGDRLLCHLNETKQFLDDEISRYQNLERKLNEKANAITFRGSKALNAVYINNISENIQVRVVNANAEAFIPLALNGDAALESKSSELKLKSENAVDKTLKAADEKVDSTIDMVKNTANELKNFAEEKIEDVDKAIKNAEEYIKSELSELTRQINSVLEEIFKTFENKNFQKAGTDFLVLLAFKSEELTTSNKSELKVLPKFESECENNLSNDFDNFKADVWNEFSKNHPGGAKLLRDTSNKINDLEGIIKKSWELYKKIDPKHAGILAGACTFAKETVEIPYDAAEFCGKQWYNLRTDTKGTLLNWLDTGEKIYGLLNPQIPKTAEQLEFEGNLLNSIKNSVDKNLINGDEYTRAKFGTEVVLNIATLFSGKGVLKAASEADKVENVVRLSKDASEMSKLEKGTSYAEKMSELSSKLKGLGKVSEEMFKNTLNEILSLQKSITDRFGGIAEKLKSIDKEVEIRNEAKEIAETAKKSEVEEKTVNDIIIEKNEIGSPAKVDEDIKKVNVGSDEEKIETDLEKVSDPKSEQLKDVKDSGANEEINTKADEAKVVGENSKVDSKNAEEVNVESKTDEVAGKEGAKGVSEANEDDLDTSILDIDKTKMTDAQFKQLCDVAKRLDATPENAIKIGSEKTWSEFLAANSSTDLNKSAESYIKLITEQSPWPEGYTPVITTLKGGEQFNMVLNADAELDELGGWGLIDDVPDIKFVNSNMGVKSNWKTNLGKVVRCEVNDGVTLNAFSGPIGPQVDLAADTYLPGDLSLTQLDLFNGMGKIERTDYIHAISGSEIYLK</sequence>
<organism evidence="3 4">
    <name type="scientific">Clostridium neuense</name>
    <dbReference type="NCBI Taxonomy" id="1728934"/>
    <lineage>
        <taxon>Bacteria</taxon>
        <taxon>Bacillati</taxon>
        <taxon>Bacillota</taxon>
        <taxon>Clostridia</taxon>
        <taxon>Eubacteriales</taxon>
        <taxon>Clostridiaceae</taxon>
        <taxon>Clostridium</taxon>
    </lineage>
</organism>
<evidence type="ECO:0000313" key="4">
    <source>
        <dbReference type="Proteomes" id="UP001623592"/>
    </source>
</evidence>
<accession>A0ABW8TK20</accession>
<feature type="compositionally biased region" description="Basic and acidic residues" evidence="2">
    <location>
        <begin position="555"/>
        <end position="581"/>
    </location>
</feature>
<dbReference type="Proteomes" id="UP001623592">
    <property type="component" value="Unassembled WGS sequence"/>
</dbReference>
<evidence type="ECO:0000256" key="1">
    <source>
        <dbReference type="SAM" id="Coils"/>
    </source>
</evidence>
<feature type="region of interest" description="Disordered" evidence="2">
    <location>
        <begin position="550"/>
        <end position="581"/>
    </location>
</feature>
<proteinExistence type="predicted"/>
<reference evidence="3 4" key="1">
    <citation type="submission" date="2024-11" db="EMBL/GenBank/DDBJ databases">
        <authorList>
            <person name="Heng Y.C."/>
            <person name="Lim A.C.H."/>
            <person name="Lee J.K.Y."/>
            <person name="Kittelmann S."/>
        </authorList>
    </citation>
    <scope>NUCLEOTIDE SEQUENCE [LARGE SCALE GENOMIC DNA]</scope>
    <source>
        <strain evidence="3 4">WILCCON 0114</strain>
    </source>
</reference>
<feature type="region of interest" description="Disordered" evidence="2">
    <location>
        <begin position="593"/>
        <end position="628"/>
    </location>
</feature>
<dbReference type="RefSeq" id="WP_406789578.1">
    <property type="nucleotide sequence ID" value="NZ_JBJIAA010000022.1"/>
</dbReference>
<feature type="compositionally biased region" description="Basic and acidic residues" evidence="2">
    <location>
        <begin position="593"/>
        <end position="620"/>
    </location>
</feature>
<evidence type="ECO:0000256" key="2">
    <source>
        <dbReference type="SAM" id="MobiDB-lite"/>
    </source>
</evidence>
<feature type="coiled-coil region" evidence="1">
    <location>
        <begin position="153"/>
        <end position="180"/>
    </location>
</feature>